<dbReference type="InterPro" id="IPR036748">
    <property type="entry name" value="MTH938-like_sf"/>
</dbReference>
<dbReference type="Proteomes" id="UP000813385">
    <property type="component" value="Unassembled WGS sequence"/>
</dbReference>
<evidence type="ECO:0000313" key="1">
    <source>
        <dbReference type="EMBL" id="KAH7349767.1"/>
    </source>
</evidence>
<dbReference type="GO" id="GO:0032981">
    <property type="term" value="P:mitochondrial respiratory chain complex I assembly"/>
    <property type="evidence" value="ECO:0007669"/>
    <property type="project" value="TreeGrafter"/>
</dbReference>
<dbReference type="InterPro" id="IPR007523">
    <property type="entry name" value="NDUFAF3/AAMDC"/>
</dbReference>
<keyword evidence="2" id="KW-1185">Reference proteome</keyword>
<sequence length="221" mass="23923">MSLSSPLRVMRAIPRSRQALLPTTSRSIAVLPAASRRAFHAAPTLLRSRSQNNSKEHRPADLASLDVLASAPVPSTNIDATLPRGFMFNSGLSILDGAGALLVGGEAFEWKPWLLNGPEDDPKNLRIVNSKGQIELPAEAFSLLSLVWPRPDLFVIGVGRLNRPLSPETRRHISALGMRVEVLDTRNACSHYNLLTTERGVEEVGAALIPIGWVEGKGAVE</sequence>
<dbReference type="EMBL" id="JAGPXD010000006">
    <property type="protein sequence ID" value="KAH7349767.1"/>
    <property type="molecule type" value="Genomic_DNA"/>
</dbReference>
<accession>A0A8K0TC70</accession>
<dbReference type="PANTHER" id="PTHR21192">
    <property type="entry name" value="NUCLEAR PROTEIN E3-3"/>
    <property type="match status" value="1"/>
</dbReference>
<protein>
    <submittedName>
        <fullName evidence="1">DUF498 domain-containing protein</fullName>
    </submittedName>
</protein>
<dbReference type="GO" id="GO:0005743">
    <property type="term" value="C:mitochondrial inner membrane"/>
    <property type="evidence" value="ECO:0007669"/>
    <property type="project" value="TreeGrafter"/>
</dbReference>
<dbReference type="Pfam" id="PF04430">
    <property type="entry name" value="DUF498"/>
    <property type="match status" value="1"/>
</dbReference>
<reference evidence="1" key="1">
    <citation type="journal article" date="2021" name="Nat. Commun.">
        <title>Genetic determinants of endophytism in the Arabidopsis root mycobiome.</title>
        <authorList>
            <person name="Mesny F."/>
            <person name="Miyauchi S."/>
            <person name="Thiergart T."/>
            <person name="Pickel B."/>
            <person name="Atanasova L."/>
            <person name="Karlsson M."/>
            <person name="Huettel B."/>
            <person name="Barry K.W."/>
            <person name="Haridas S."/>
            <person name="Chen C."/>
            <person name="Bauer D."/>
            <person name="Andreopoulos W."/>
            <person name="Pangilinan J."/>
            <person name="LaButti K."/>
            <person name="Riley R."/>
            <person name="Lipzen A."/>
            <person name="Clum A."/>
            <person name="Drula E."/>
            <person name="Henrissat B."/>
            <person name="Kohler A."/>
            <person name="Grigoriev I.V."/>
            <person name="Martin F.M."/>
            <person name="Hacquard S."/>
        </authorList>
    </citation>
    <scope>NUCLEOTIDE SEQUENCE</scope>
    <source>
        <strain evidence="1">MPI-CAGE-AT-0016</strain>
    </source>
</reference>
<dbReference type="SUPFAM" id="SSF64076">
    <property type="entry name" value="MTH938-like"/>
    <property type="match status" value="1"/>
</dbReference>
<name>A0A8K0TC70_9PEZI</name>
<dbReference type="AlphaFoldDB" id="A0A8K0TC70"/>
<organism evidence="1 2">
    <name type="scientific">Plectosphaerella cucumerina</name>
    <dbReference type="NCBI Taxonomy" id="40658"/>
    <lineage>
        <taxon>Eukaryota</taxon>
        <taxon>Fungi</taxon>
        <taxon>Dikarya</taxon>
        <taxon>Ascomycota</taxon>
        <taxon>Pezizomycotina</taxon>
        <taxon>Sordariomycetes</taxon>
        <taxon>Hypocreomycetidae</taxon>
        <taxon>Glomerellales</taxon>
        <taxon>Plectosphaerellaceae</taxon>
        <taxon>Plectosphaerella</taxon>
    </lineage>
</organism>
<gene>
    <name evidence="1" type="ORF">B0T11DRAFT_342976</name>
</gene>
<evidence type="ECO:0000313" key="2">
    <source>
        <dbReference type="Proteomes" id="UP000813385"/>
    </source>
</evidence>
<comment type="caution">
    <text evidence="1">The sequence shown here is derived from an EMBL/GenBank/DDBJ whole genome shotgun (WGS) entry which is preliminary data.</text>
</comment>
<dbReference type="PANTHER" id="PTHR21192:SF2">
    <property type="entry name" value="NADH DEHYDROGENASE [UBIQUINONE] 1 ALPHA SUBCOMPLEX ASSEMBLY FACTOR 3"/>
    <property type="match status" value="1"/>
</dbReference>
<dbReference type="OrthoDB" id="20681at2759"/>
<dbReference type="Gene3D" id="3.40.1230.10">
    <property type="entry name" value="MTH938-like"/>
    <property type="match status" value="1"/>
</dbReference>
<proteinExistence type="predicted"/>